<sequence>MKRGNPGARQVPSRFMTHNPRLERETKKKEEQLNTSLNRSRNSRNSSMELDESLKLQSRPAVRTIKHELKNLDFLQTILYQWAYALGLAQQCYDIQFLKASDQFSDRCQQLVELKKTVMSLSSDIAAREKTKLLDDVLSMEYSSLKAVEDDILMTSAYLQELENASYFTLHKMKLGENVIVSPSELINCLEKASLTLKQIQTLIDPEAQEIKNLGMEIEEFLNVVTEEQKEIERNEQLVAELQRLYDKEKIIIAEMAIEKREIEIDELLSGSLM</sequence>
<protein>
    <submittedName>
        <fullName evidence="3">Uncharacterized protein</fullName>
    </submittedName>
</protein>
<evidence type="ECO:0000313" key="3">
    <source>
        <dbReference type="EMBL" id="CAG9328192.1"/>
    </source>
</evidence>
<dbReference type="AlphaFoldDB" id="A0AAU9JRK6"/>
<evidence type="ECO:0000256" key="1">
    <source>
        <dbReference type="SAM" id="Coils"/>
    </source>
</evidence>
<organism evidence="3 4">
    <name type="scientific">Blepharisma stoltei</name>
    <dbReference type="NCBI Taxonomy" id="1481888"/>
    <lineage>
        <taxon>Eukaryota</taxon>
        <taxon>Sar</taxon>
        <taxon>Alveolata</taxon>
        <taxon>Ciliophora</taxon>
        <taxon>Postciliodesmatophora</taxon>
        <taxon>Heterotrichea</taxon>
        <taxon>Heterotrichida</taxon>
        <taxon>Blepharismidae</taxon>
        <taxon>Blepharisma</taxon>
    </lineage>
</organism>
<proteinExistence type="predicted"/>
<comment type="caution">
    <text evidence="3">The sequence shown here is derived from an EMBL/GenBank/DDBJ whole genome shotgun (WGS) entry which is preliminary data.</text>
</comment>
<feature type="compositionally biased region" description="Low complexity" evidence="2">
    <location>
        <begin position="38"/>
        <end position="47"/>
    </location>
</feature>
<dbReference type="EMBL" id="CAJZBQ010000045">
    <property type="protein sequence ID" value="CAG9328192.1"/>
    <property type="molecule type" value="Genomic_DNA"/>
</dbReference>
<reference evidence="3" key="1">
    <citation type="submission" date="2021-09" db="EMBL/GenBank/DDBJ databases">
        <authorList>
            <consortium name="AG Swart"/>
            <person name="Singh M."/>
            <person name="Singh A."/>
            <person name="Seah K."/>
            <person name="Emmerich C."/>
        </authorList>
    </citation>
    <scope>NUCLEOTIDE SEQUENCE</scope>
    <source>
        <strain evidence="3">ATCC30299</strain>
    </source>
</reference>
<feature type="coiled-coil region" evidence="1">
    <location>
        <begin position="218"/>
        <end position="248"/>
    </location>
</feature>
<dbReference type="Proteomes" id="UP001162131">
    <property type="component" value="Unassembled WGS sequence"/>
</dbReference>
<feature type="region of interest" description="Disordered" evidence="2">
    <location>
        <begin position="1"/>
        <end position="53"/>
    </location>
</feature>
<name>A0AAU9JRK6_9CILI</name>
<feature type="compositionally biased region" description="Basic and acidic residues" evidence="2">
    <location>
        <begin position="20"/>
        <end position="32"/>
    </location>
</feature>
<accession>A0AAU9JRK6</accession>
<keyword evidence="4" id="KW-1185">Reference proteome</keyword>
<keyword evidence="1" id="KW-0175">Coiled coil</keyword>
<evidence type="ECO:0000256" key="2">
    <source>
        <dbReference type="SAM" id="MobiDB-lite"/>
    </source>
</evidence>
<evidence type="ECO:0000313" key="4">
    <source>
        <dbReference type="Proteomes" id="UP001162131"/>
    </source>
</evidence>
<gene>
    <name evidence="3" type="ORF">BSTOLATCC_MIC45647</name>
</gene>